<evidence type="ECO:0000256" key="1">
    <source>
        <dbReference type="ARBA" id="ARBA00004651"/>
    </source>
</evidence>
<evidence type="ECO:0000256" key="2">
    <source>
        <dbReference type="ARBA" id="ARBA00022692"/>
    </source>
</evidence>
<dbReference type="GO" id="GO:0005886">
    <property type="term" value="C:plasma membrane"/>
    <property type="evidence" value="ECO:0007669"/>
    <property type="project" value="UniProtKB-SubCell"/>
</dbReference>
<comment type="subcellular location">
    <subcellularLocation>
        <location evidence="1">Cell membrane</location>
        <topology evidence="1">Multi-pass membrane protein</topology>
    </subcellularLocation>
</comment>
<keyword evidence="2 8" id="KW-0812">Transmembrane</keyword>
<keyword evidence="4" id="KW-0067">ATP-binding</keyword>
<feature type="region of interest" description="Disordered" evidence="7">
    <location>
        <begin position="36"/>
        <end position="55"/>
    </location>
</feature>
<dbReference type="AlphaFoldDB" id="W4LPC5"/>
<dbReference type="GO" id="GO:0140359">
    <property type="term" value="F:ABC-type transporter activity"/>
    <property type="evidence" value="ECO:0007669"/>
    <property type="project" value="InterPro"/>
</dbReference>
<dbReference type="GO" id="GO:0016887">
    <property type="term" value="F:ATP hydrolysis activity"/>
    <property type="evidence" value="ECO:0007669"/>
    <property type="project" value="InterPro"/>
</dbReference>
<dbReference type="InterPro" id="IPR039421">
    <property type="entry name" value="Type_1_exporter"/>
</dbReference>
<keyword evidence="3" id="KW-0547">Nucleotide-binding</keyword>
<dbReference type="Gene3D" id="1.20.1560.10">
    <property type="entry name" value="ABC transporter type 1, transmembrane domain"/>
    <property type="match status" value="1"/>
</dbReference>
<dbReference type="InterPro" id="IPR027417">
    <property type="entry name" value="P-loop_NTPase"/>
</dbReference>
<keyword evidence="12" id="KW-1185">Reference proteome</keyword>
<dbReference type="EMBL" id="AZHW01000428">
    <property type="protein sequence ID" value="ETW99595.1"/>
    <property type="molecule type" value="Genomic_DNA"/>
</dbReference>
<keyword evidence="5 8" id="KW-1133">Transmembrane helix</keyword>
<feature type="compositionally biased region" description="Basic and acidic residues" evidence="7">
    <location>
        <begin position="523"/>
        <end position="534"/>
    </location>
</feature>
<feature type="transmembrane region" description="Helical" evidence="8">
    <location>
        <begin position="247"/>
        <end position="267"/>
    </location>
</feature>
<protein>
    <recommendedName>
        <fullName evidence="13">ABC transporter domain-containing protein</fullName>
    </recommendedName>
</protein>
<accession>W4LPC5</accession>
<dbReference type="PANTHER" id="PTHR24221:SF654">
    <property type="entry name" value="ATP-BINDING CASSETTE SUB-FAMILY B MEMBER 6"/>
    <property type="match status" value="1"/>
</dbReference>
<dbReference type="SUPFAM" id="SSF90123">
    <property type="entry name" value="ABC transporter transmembrane region"/>
    <property type="match status" value="1"/>
</dbReference>
<evidence type="ECO:0000256" key="8">
    <source>
        <dbReference type="SAM" id="Phobius"/>
    </source>
</evidence>
<dbReference type="PATRIC" id="fig|1429438.4.peg.2866"/>
<dbReference type="Gene3D" id="3.40.50.300">
    <property type="entry name" value="P-loop containing nucleotide triphosphate hydrolases"/>
    <property type="match status" value="1"/>
</dbReference>
<evidence type="ECO:0000256" key="3">
    <source>
        <dbReference type="ARBA" id="ARBA00022741"/>
    </source>
</evidence>
<evidence type="ECO:0000259" key="10">
    <source>
        <dbReference type="PROSITE" id="PS50929"/>
    </source>
</evidence>
<feature type="transmembrane region" description="Helical" evidence="8">
    <location>
        <begin position="213"/>
        <end position="235"/>
    </location>
</feature>
<dbReference type="Pfam" id="PF00005">
    <property type="entry name" value="ABC_tran"/>
    <property type="match status" value="1"/>
</dbReference>
<name>W4LPC5_ENTF1</name>
<organism evidence="11 12">
    <name type="scientific">Entotheonella factor</name>
    <dbReference type="NCBI Taxonomy" id="1429438"/>
    <lineage>
        <taxon>Bacteria</taxon>
        <taxon>Pseudomonadati</taxon>
        <taxon>Nitrospinota/Tectimicrobiota group</taxon>
        <taxon>Candidatus Tectimicrobiota</taxon>
        <taxon>Candidatus Entotheonellia</taxon>
        <taxon>Candidatus Entotheonellales</taxon>
        <taxon>Candidatus Entotheonellaceae</taxon>
        <taxon>Candidatus Entotheonella</taxon>
    </lineage>
</organism>
<dbReference type="InterPro" id="IPR003439">
    <property type="entry name" value="ABC_transporter-like_ATP-bd"/>
</dbReference>
<proteinExistence type="predicted"/>
<keyword evidence="6 8" id="KW-0472">Membrane</keyword>
<feature type="transmembrane region" description="Helical" evidence="8">
    <location>
        <begin position="317"/>
        <end position="341"/>
    </location>
</feature>
<sequence>MAQETEESKPWPALAWPLSRLGEAIEEIARRQKLLSPSPVRNLNPPHDLSGPGEAELDEERLAQWLDTVAGVWGLEVEPVQASYAEAVSFLCGVGPALFRLPDGLSPSEPQFLVVLSSSRWRSLLLDPDLTLRHTTPQQLRDALCSALEAPHQTWVDDFCAQLGVSPHRQARARQAIMTAQLGSQVMGGCWLVRLAPNAPLWRQARDASLPRTAIALVSGYLGQLTATVVAWWLIGHSALTGQLDRAWLLGWGLMLLTAIAFQGLAITAQGRLGVGAGGLIKIRLLYGALRLQPQDIRHQGAGQLLGRVSESEAVELLALGGGMALVLSAMQLAMATGLLAMGAGSWPHALLLVFWVTIPLAIIWRYALRHEVWADAHREMNNDLVERMVGHRTRLAQEDRASWHDEEDQLLERYSQHAQALDRLLPLLQGLTPRGWMLFGLLGMVAALLMAPHSPMQVAISLGGFLLALQALTQLATGLQSLAGATTAWRQIGPLFRAAGHPRDMPSNRPLVSRQAPARQGGEAKRGEERGEKNATQPPVMTVRDVTFRYRQAGSQILQGCSLSIRPGDRLLLEGPSGGGKSTLATLLAGQRLPESGLLLLRGHDRVTLGPETWRRRVVMAPQFHENHVITNTLAFNLLMGRRWPPTPEDLADAEAVCRELGLDDLLERMPAGLQQMVGESGWQLSHGERSRLYIARALLQEADVLIFDESFGALDPENLQRALRCVLRRAPALVVIAHP</sequence>
<gene>
    <name evidence="11" type="ORF">ETSY1_14385</name>
</gene>
<feature type="region of interest" description="Disordered" evidence="7">
    <location>
        <begin position="500"/>
        <end position="539"/>
    </location>
</feature>
<dbReference type="InterPro" id="IPR011527">
    <property type="entry name" value="ABC1_TM_dom"/>
</dbReference>
<evidence type="ECO:0000313" key="11">
    <source>
        <dbReference type="EMBL" id="ETW99595.1"/>
    </source>
</evidence>
<dbReference type="PROSITE" id="PS50929">
    <property type="entry name" value="ABC_TM1F"/>
    <property type="match status" value="1"/>
</dbReference>
<dbReference type="Proteomes" id="UP000019141">
    <property type="component" value="Unassembled WGS sequence"/>
</dbReference>
<evidence type="ECO:0000259" key="9">
    <source>
        <dbReference type="PROSITE" id="PS50893"/>
    </source>
</evidence>
<feature type="domain" description="ABC transmembrane type-1" evidence="10">
    <location>
        <begin position="213"/>
        <end position="492"/>
    </location>
</feature>
<evidence type="ECO:0000256" key="6">
    <source>
        <dbReference type="ARBA" id="ARBA00023136"/>
    </source>
</evidence>
<evidence type="ECO:0000313" key="12">
    <source>
        <dbReference type="Proteomes" id="UP000019141"/>
    </source>
</evidence>
<dbReference type="InterPro" id="IPR003593">
    <property type="entry name" value="AAA+_ATPase"/>
</dbReference>
<dbReference type="SUPFAM" id="SSF52540">
    <property type="entry name" value="P-loop containing nucleoside triphosphate hydrolases"/>
    <property type="match status" value="1"/>
</dbReference>
<evidence type="ECO:0000256" key="4">
    <source>
        <dbReference type="ARBA" id="ARBA00022840"/>
    </source>
</evidence>
<dbReference type="PROSITE" id="PS50893">
    <property type="entry name" value="ABC_TRANSPORTER_2"/>
    <property type="match status" value="1"/>
</dbReference>
<dbReference type="GO" id="GO:0034040">
    <property type="term" value="F:ATPase-coupled lipid transmembrane transporter activity"/>
    <property type="evidence" value="ECO:0007669"/>
    <property type="project" value="TreeGrafter"/>
</dbReference>
<evidence type="ECO:0008006" key="13">
    <source>
        <dbReference type="Google" id="ProtNLM"/>
    </source>
</evidence>
<dbReference type="PANTHER" id="PTHR24221">
    <property type="entry name" value="ATP-BINDING CASSETTE SUB-FAMILY B"/>
    <property type="match status" value="1"/>
</dbReference>
<feature type="domain" description="ABC transporter" evidence="9">
    <location>
        <begin position="542"/>
        <end position="740"/>
    </location>
</feature>
<dbReference type="InterPro" id="IPR036640">
    <property type="entry name" value="ABC1_TM_sf"/>
</dbReference>
<evidence type="ECO:0000256" key="7">
    <source>
        <dbReference type="SAM" id="MobiDB-lite"/>
    </source>
</evidence>
<dbReference type="GO" id="GO:0005524">
    <property type="term" value="F:ATP binding"/>
    <property type="evidence" value="ECO:0007669"/>
    <property type="project" value="UniProtKB-KW"/>
</dbReference>
<feature type="transmembrane region" description="Helical" evidence="8">
    <location>
        <begin position="436"/>
        <end position="453"/>
    </location>
</feature>
<feature type="transmembrane region" description="Helical" evidence="8">
    <location>
        <begin position="347"/>
        <end position="369"/>
    </location>
</feature>
<dbReference type="HOGENOM" id="CLU_388783_0_0_7"/>
<dbReference type="SMART" id="SM00382">
    <property type="entry name" value="AAA"/>
    <property type="match status" value="1"/>
</dbReference>
<reference evidence="11 12" key="1">
    <citation type="journal article" date="2014" name="Nature">
        <title>An environmental bacterial taxon with a large and distinct metabolic repertoire.</title>
        <authorList>
            <person name="Wilson M.C."/>
            <person name="Mori T."/>
            <person name="Ruckert C."/>
            <person name="Uria A.R."/>
            <person name="Helf M.J."/>
            <person name="Takada K."/>
            <person name="Gernert C."/>
            <person name="Steffens U.A."/>
            <person name="Heycke N."/>
            <person name="Schmitt S."/>
            <person name="Rinke C."/>
            <person name="Helfrich E.J."/>
            <person name="Brachmann A.O."/>
            <person name="Gurgui C."/>
            <person name="Wakimoto T."/>
            <person name="Kracht M."/>
            <person name="Crusemann M."/>
            <person name="Hentschel U."/>
            <person name="Abe I."/>
            <person name="Matsunaga S."/>
            <person name="Kalinowski J."/>
            <person name="Takeyama H."/>
            <person name="Piel J."/>
        </authorList>
    </citation>
    <scope>NUCLEOTIDE SEQUENCE [LARGE SCALE GENOMIC DNA]</scope>
    <source>
        <strain evidence="12">TSY1</strain>
    </source>
</reference>
<evidence type="ECO:0000256" key="5">
    <source>
        <dbReference type="ARBA" id="ARBA00022989"/>
    </source>
</evidence>
<comment type="caution">
    <text evidence="11">The sequence shown here is derived from an EMBL/GenBank/DDBJ whole genome shotgun (WGS) entry which is preliminary data.</text>
</comment>